<dbReference type="Gene3D" id="3.40.50.300">
    <property type="entry name" value="P-loop containing nucleotide triphosphate hydrolases"/>
    <property type="match status" value="1"/>
</dbReference>
<proteinExistence type="predicted"/>
<accession>A0A1E5G4J6</accession>
<evidence type="ECO:0000256" key="2">
    <source>
        <dbReference type="ARBA" id="ARBA00022840"/>
    </source>
</evidence>
<evidence type="ECO:0000256" key="1">
    <source>
        <dbReference type="ARBA" id="ARBA00022741"/>
    </source>
</evidence>
<dbReference type="GO" id="GO:0016887">
    <property type="term" value="F:ATP hydrolysis activity"/>
    <property type="evidence" value="ECO:0007669"/>
    <property type="project" value="TreeGrafter"/>
</dbReference>
<dbReference type="GO" id="GO:0005524">
    <property type="term" value="F:ATP binding"/>
    <property type="evidence" value="ECO:0007669"/>
    <property type="project" value="UniProtKB-KW"/>
</dbReference>
<comment type="caution">
    <text evidence="4">The sequence shown here is derived from an EMBL/GenBank/DDBJ whole genome shotgun (WGS) entry which is preliminary data.</text>
</comment>
<name>A0A1E5G4J6_9FIRM</name>
<keyword evidence="2" id="KW-0067">ATP-binding</keyword>
<dbReference type="InterPro" id="IPR050625">
    <property type="entry name" value="ParA/MinD_ATPase"/>
</dbReference>
<dbReference type="OrthoDB" id="9778641at2"/>
<evidence type="ECO:0000313" key="5">
    <source>
        <dbReference type="Proteomes" id="UP000094296"/>
    </source>
</evidence>
<organism evidence="4 5">
    <name type="scientific">Desulfuribacillus alkaliarsenatis</name>
    <dbReference type="NCBI Taxonomy" id="766136"/>
    <lineage>
        <taxon>Bacteria</taxon>
        <taxon>Bacillati</taxon>
        <taxon>Bacillota</taxon>
        <taxon>Desulfuribacillia</taxon>
        <taxon>Desulfuribacillales</taxon>
        <taxon>Desulfuribacillaceae</taxon>
        <taxon>Desulfuribacillus</taxon>
    </lineage>
</organism>
<gene>
    <name evidence="4" type="ORF">BHF68_13195</name>
</gene>
<dbReference type="InterPro" id="IPR002586">
    <property type="entry name" value="CobQ/CobB/MinD/ParA_Nub-bd_dom"/>
</dbReference>
<feature type="domain" description="CobQ/CobB/MinD/ParA nucleotide binding" evidence="3">
    <location>
        <begin position="8"/>
        <end position="237"/>
    </location>
</feature>
<sequence length="261" mass="27541">MSKGLKLAVSGKGGVGKTTISSLICQILAREGKQVLAVDADPDANLGMALGFAPESLEKSITIAQDRKLIKEKTGAEPGSSGQWFALNPTVEDIPDRYVVSENGIKLLQMGAVSSGGGGCACPESTLLKTLLNHLIVDEQDAVIVDMEAGLEHLGRGTAQSVDALLIVIEQGQRSFTTAKTIVKLARDLGVTKVYGVANKIVNTTVEEIQQQIGKDLQIIGAIPYTPGAVTCDYKGENIIDACPTIVDEVRSVLEKIKANL</sequence>
<dbReference type="GO" id="GO:0051782">
    <property type="term" value="P:negative regulation of cell division"/>
    <property type="evidence" value="ECO:0007669"/>
    <property type="project" value="TreeGrafter"/>
</dbReference>
<protein>
    <submittedName>
        <fullName evidence="4">Carbon monoxide dehydrogenase</fullName>
    </submittedName>
</protein>
<dbReference type="STRING" id="766136.BHF68_13195"/>
<dbReference type="PANTHER" id="PTHR43384">
    <property type="entry name" value="SEPTUM SITE-DETERMINING PROTEIN MIND HOMOLOG, CHLOROPLASTIC-RELATED"/>
    <property type="match status" value="1"/>
</dbReference>
<dbReference type="PIRSF" id="PIRSF005647">
    <property type="entry name" value="CooC"/>
    <property type="match status" value="1"/>
</dbReference>
<reference evidence="4 5" key="1">
    <citation type="submission" date="2016-09" db="EMBL/GenBank/DDBJ databases">
        <title>Draft genome sequence for the type strain of Desulfuribacillus alkaliarsenatis AHT28, an obligately anaerobic, sulfidogenic bacterium isolated from Russian soda lake sediments.</title>
        <authorList>
            <person name="Abin C.A."/>
            <person name="Hollibaugh J.T."/>
        </authorList>
    </citation>
    <scope>NUCLEOTIDE SEQUENCE [LARGE SCALE GENOMIC DNA]</scope>
    <source>
        <strain evidence="4 5">AHT28</strain>
    </source>
</reference>
<keyword evidence="1" id="KW-0547">Nucleotide-binding</keyword>
<dbReference type="PANTHER" id="PTHR43384:SF6">
    <property type="entry name" value="SEPTUM SITE-DETERMINING PROTEIN MIND HOMOLOG, CHLOROPLASTIC"/>
    <property type="match status" value="1"/>
</dbReference>
<dbReference type="GO" id="GO:0009898">
    <property type="term" value="C:cytoplasmic side of plasma membrane"/>
    <property type="evidence" value="ECO:0007669"/>
    <property type="project" value="TreeGrafter"/>
</dbReference>
<dbReference type="Proteomes" id="UP000094296">
    <property type="component" value="Unassembled WGS sequence"/>
</dbReference>
<evidence type="ECO:0000259" key="3">
    <source>
        <dbReference type="Pfam" id="PF01656"/>
    </source>
</evidence>
<dbReference type="GO" id="GO:0005829">
    <property type="term" value="C:cytosol"/>
    <property type="evidence" value="ECO:0007669"/>
    <property type="project" value="TreeGrafter"/>
</dbReference>
<dbReference type="InterPro" id="IPR014433">
    <property type="entry name" value="CooC"/>
</dbReference>
<dbReference type="RefSeq" id="WP_069642409.1">
    <property type="nucleotide sequence ID" value="NZ_MIJE01000002.1"/>
</dbReference>
<dbReference type="EMBL" id="MIJE01000002">
    <property type="protein sequence ID" value="OEF98012.1"/>
    <property type="molecule type" value="Genomic_DNA"/>
</dbReference>
<dbReference type="AlphaFoldDB" id="A0A1E5G4J6"/>
<dbReference type="InterPro" id="IPR027417">
    <property type="entry name" value="P-loop_NTPase"/>
</dbReference>
<dbReference type="SUPFAM" id="SSF52540">
    <property type="entry name" value="P-loop containing nucleoside triphosphate hydrolases"/>
    <property type="match status" value="1"/>
</dbReference>
<keyword evidence="5" id="KW-1185">Reference proteome</keyword>
<dbReference type="Pfam" id="PF01656">
    <property type="entry name" value="CbiA"/>
    <property type="match status" value="1"/>
</dbReference>
<evidence type="ECO:0000313" key="4">
    <source>
        <dbReference type="EMBL" id="OEF98012.1"/>
    </source>
</evidence>